<keyword evidence="7 8" id="KW-0233">DNA recombination</keyword>
<evidence type="ECO:0000256" key="4">
    <source>
        <dbReference type="ARBA" id="ARBA00023015"/>
    </source>
</evidence>
<comment type="subunit">
    <text evidence="8 10">Heterodimer of an alpha and a beta chain.</text>
</comment>
<dbReference type="HAMAP" id="MF_00381">
    <property type="entry name" value="IHF_beta"/>
    <property type="match status" value="1"/>
</dbReference>
<dbReference type="PROSITE" id="PS00045">
    <property type="entry name" value="HISTONE_LIKE"/>
    <property type="match status" value="1"/>
</dbReference>
<comment type="caution">
    <text evidence="11">The sequence shown here is derived from an EMBL/GenBank/DDBJ whole genome shotgun (WGS) entry which is preliminary data.</text>
</comment>
<dbReference type="PRINTS" id="PR01727">
    <property type="entry name" value="DNABINDINGHU"/>
</dbReference>
<name>A0ABP9WSW4_9GAMM</name>
<evidence type="ECO:0000256" key="2">
    <source>
        <dbReference type="ARBA" id="ARBA00018700"/>
    </source>
</evidence>
<dbReference type="NCBIfam" id="NF001222">
    <property type="entry name" value="PRK00199.1"/>
    <property type="match status" value="1"/>
</dbReference>
<evidence type="ECO:0000256" key="5">
    <source>
        <dbReference type="ARBA" id="ARBA00023125"/>
    </source>
</evidence>
<evidence type="ECO:0000256" key="8">
    <source>
        <dbReference type="HAMAP-Rule" id="MF_00381"/>
    </source>
</evidence>
<keyword evidence="4 8" id="KW-0805">Transcription regulation</keyword>
<organism evidence="11 12">
    <name type="scientific">Microbulbifer aestuariivivens</name>
    <dbReference type="NCBI Taxonomy" id="1908308"/>
    <lineage>
        <taxon>Bacteria</taxon>
        <taxon>Pseudomonadati</taxon>
        <taxon>Pseudomonadota</taxon>
        <taxon>Gammaproteobacteria</taxon>
        <taxon>Cellvibrionales</taxon>
        <taxon>Microbulbiferaceae</taxon>
        <taxon>Microbulbifer</taxon>
    </lineage>
</organism>
<keyword evidence="3 8" id="KW-0810">Translation regulation</keyword>
<dbReference type="Proteomes" id="UP001408594">
    <property type="component" value="Unassembled WGS sequence"/>
</dbReference>
<dbReference type="Gene3D" id="4.10.520.10">
    <property type="entry name" value="IHF-like DNA-binding proteins"/>
    <property type="match status" value="1"/>
</dbReference>
<comment type="similarity">
    <text evidence="1 8 9">Belongs to the bacterial histone-like protein family.</text>
</comment>
<evidence type="ECO:0000313" key="12">
    <source>
        <dbReference type="Proteomes" id="UP001408594"/>
    </source>
</evidence>
<gene>
    <name evidence="8 11" type="primary">ihfB</name>
    <name evidence="8" type="synonym">himD</name>
    <name evidence="11" type="ORF">Maes01_01922</name>
</gene>
<dbReference type="SUPFAM" id="SSF47729">
    <property type="entry name" value="IHF-like DNA-binding proteins"/>
    <property type="match status" value="1"/>
</dbReference>
<dbReference type="InterPro" id="IPR010992">
    <property type="entry name" value="IHF-like_DNA-bd_dom_sf"/>
</dbReference>
<protein>
    <recommendedName>
        <fullName evidence="2 8">Integration host factor subunit beta</fullName>
        <shortName evidence="8">IHF-beta</shortName>
    </recommendedName>
</protein>
<evidence type="ECO:0000313" key="11">
    <source>
        <dbReference type="EMBL" id="GAA5525353.1"/>
    </source>
</evidence>
<accession>A0ABP9WSW4</accession>
<keyword evidence="6 8" id="KW-0804">Transcription</keyword>
<evidence type="ECO:0000256" key="10">
    <source>
        <dbReference type="RuleBase" id="RU003941"/>
    </source>
</evidence>
<evidence type="ECO:0000256" key="7">
    <source>
        <dbReference type="ARBA" id="ARBA00023172"/>
    </source>
</evidence>
<dbReference type="PANTHER" id="PTHR33175">
    <property type="entry name" value="DNA-BINDING PROTEIN HU"/>
    <property type="match status" value="1"/>
</dbReference>
<comment type="function">
    <text evidence="8 10">This protein is one of the two subunits of integration host factor, a specific DNA-binding protein that functions in genetic recombination as well as in transcriptional and translational control.</text>
</comment>
<sequence length="102" mass="11511">MTKSELIERIALRLDQLPVRDVELAVKVMLDSMSDALSEGERIEIRGFGSFSLHYRAPRTGRNPKTGDAVQLAGKFVPHFKPGKELRDRVNRSMQDETVTEA</sequence>
<dbReference type="RefSeq" id="WP_345550987.1">
    <property type="nucleotide sequence ID" value="NZ_BAABRT010000014.1"/>
</dbReference>
<dbReference type="SMART" id="SM00411">
    <property type="entry name" value="BHL"/>
    <property type="match status" value="1"/>
</dbReference>
<dbReference type="CDD" id="cd13836">
    <property type="entry name" value="IHF_B"/>
    <property type="match status" value="1"/>
</dbReference>
<evidence type="ECO:0000256" key="9">
    <source>
        <dbReference type="RuleBase" id="RU003939"/>
    </source>
</evidence>
<dbReference type="NCBIfam" id="TIGR00988">
    <property type="entry name" value="hip"/>
    <property type="match status" value="1"/>
</dbReference>
<keyword evidence="12" id="KW-1185">Reference proteome</keyword>
<dbReference type="InterPro" id="IPR005685">
    <property type="entry name" value="IHF_beta"/>
</dbReference>
<evidence type="ECO:0000256" key="1">
    <source>
        <dbReference type="ARBA" id="ARBA00010529"/>
    </source>
</evidence>
<evidence type="ECO:0000256" key="6">
    <source>
        <dbReference type="ARBA" id="ARBA00023163"/>
    </source>
</evidence>
<dbReference type="InterPro" id="IPR000119">
    <property type="entry name" value="Hist_DNA-bd"/>
</dbReference>
<dbReference type="Pfam" id="PF00216">
    <property type="entry name" value="Bac_DNA_binding"/>
    <property type="match status" value="1"/>
</dbReference>
<proteinExistence type="inferred from homology"/>
<reference evidence="11 12" key="1">
    <citation type="submission" date="2024-02" db="EMBL/GenBank/DDBJ databases">
        <title>Microbulbifer aestuariivivens NBRC 112533.</title>
        <authorList>
            <person name="Ichikawa N."/>
            <person name="Katano-Makiyama Y."/>
            <person name="Hidaka K."/>
        </authorList>
    </citation>
    <scope>NUCLEOTIDE SEQUENCE [LARGE SCALE GENOMIC DNA]</scope>
    <source>
        <strain evidence="11 12">NBRC 112533</strain>
    </source>
</reference>
<evidence type="ECO:0000256" key="3">
    <source>
        <dbReference type="ARBA" id="ARBA00022845"/>
    </source>
</evidence>
<dbReference type="EMBL" id="BAABRT010000014">
    <property type="protein sequence ID" value="GAA5525353.1"/>
    <property type="molecule type" value="Genomic_DNA"/>
</dbReference>
<keyword evidence="5 8" id="KW-0238">DNA-binding</keyword>
<dbReference type="PANTHER" id="PTHR33175:SF5">
    <property type="entry name" value="INTEGRATION HOST FACTOR SUBUNIT BETA"/>
    <property type="match status" value="1"/>
</dbReference>
<dbReference type="InterPro" id="IPR020816">
    <property type="entry name" value="Histone-like_DNA-bd_CS"/>
</dbReference>